<feature type="compositionally biased region" description="Pro residues" evidence="7">
    <location>
        <begin position="342"/>
        <end position="351"/>
    </location>
</feature>
<keyword evidence="4 8" id="KW-1133">Transmembrane helix</keyword>
<dbReference type="InterPro" id="IPR036179">
    <property type="entry name" value="Ig-like_dom_sf"/>
</dbReference>
<feature type="compositionally biased region" description="Acidic residues" evidence="7">
    <location>
        <begin position="284"/>
        <end position="294"/>
    </location>
</feature>
<dbReference type="Pfam" id="PF01537">
    <property type="entry name" value="Herpes_glycop_D"/>
    <property type="match status" value="1"/>
</dbReference>
<protein>
    <submittedName>
        <fullName evidence="10">Glycoprotein D</fullName>
    </submittedName>
</protein>
<comment type="subcellular location">
    <subcellularLocation>
        <location evidence="1">Membrane</location>
        <topology evidence="1">Single-pass membrane protein</topology>
    </subcellularLocation>
</comment>
<keyword evidence="2 8" id="KW-0812">Transmembrane</keyword>
<keyword evidence="6" id="KW-0325">Glycoprotein</keyword>
<feature type="transmembrane region" description="Helical" evidence="8">
    <location>
        <begin position="356"/>
        <end position="379"/>
    </location>
</feature>
<organism evidence="10">
    <name type="scientific">Caprine alphaherpesvirus 1</name>
    <dbReference type="NCBI Taxonomy" id="39944"/>
    <lineage>
        <taxon>Viruses</taxon>
        <taxon>Duplodnaviria</taxon>
        <taxon>Heunggongvirae</taxon>
        <taxon>Peploviricota</taxon>
        <taxon>Herviviricetes</taxon>
        <taxon>Herpesvirales</taxon>
        <taxon>Orthoherpesviridae</taxon>
        <taxon>Alphaherpesvirinae</taxon>
        <taxon>Varicellovirus</taxon>
        <taxon>Varicellovirus caprinealpha1</taxon>
    </lineage>
</organism>
<evidence type="ECO:0000256" key="2">
    <source>
        <dbReference type="ARBA" id="ARBA00022692"/>
    </source>
</evidence>
<gene>
    <name evidence="10" type="primary">gD</name>
</gene>
<feature type="region of interest" description="Disordered" evidence="7">
    <location>
        <begin position="263"/>
        <end position="351"/>
    </location>
</feature>
<dbReference type="EMBL" id="KY711174">
    <property type="protein sequence ID" value="AUO38707.1"/>
    <property type="molecule type" value="Genomic_DNA"/>
</dbReference>
<evidence type="ECO:0000256" key="4">
    <source>
        <dbReference type="ARBA" id="ARBA00022989"/>
    </source>
</evidence>
<sequence length="407" mass="44275">MWALVLAALSALGALLAAPTSEPGTTVYVHPPTYPPPRYNYTEHWHVDAPVPSPFTDEPARRFEVRHATSGSACGMLALIADAQVGRTLWGVARRQGRTYNATVAWYRIEHGCARPLYVMEYQECDPNKHFGYCRHRTPPFWASFLSGFAYTTADELGLVMAAPAKLVEGQYRRAVYIDNKATYTDFMVSLPAESCWFSRRSTDGGYTFSACFAASDYEQGRVRRMAYLLQYYPQEAHKAMVDYWYMSHGGVVPPYFEEATRYERPPAPPSRVTPTPNGPGGGEEGEGAADGDPEASRPAEEADGETPGRGPESEGEHAPGGRADASRPEGWPSLEDITRAPDPPTTPTLPPAAPLGVRVAIGAIVCAAAAAVGAYFAYTRCRRGRSAPPKKKTVPFGGVGYSALPR</sequence>
<reference evidence="10" key="1">
    <citation type="submission" date="2017-02" db="EMBL/GenBank/DDBJ databases">
        <title>Characterazation of a novel caprine herpesvirus 1 in Jiangsu province, China.</title>
        <authorList>
            <person name="Hao F."/>
            <person name="Li W."/>
            <person name="Mao L."/>
        </authorList>
    </citation>
    <scope>NUCLEOTIDE SEQUENCE</scope>
    <source>
        <strain evidence="10">JSHA1401</strain>
    </source>
</reference>
<dbReference type="GO" id="GO:0016020">
    <property type="term" value="C:membrane"/>
    <property type="evidence" value="ECO:0007669"/>
    <property type="project" value="UniProtKB-SubCell"/>
</dbReference>
<feature type="compositionally biased region" description="Basic and acidic residues" evidence="7">
    <location>
        <begin position="312"/>
        <end position="328"/>
    </location>
</feature>
<evidence type="ECO:0000256" key="6">
    <source>
        <dbReference type="ARBA" id="ARBA00023180"/>
    </source>
</evidence>
<evidence type="ECO:0000256" key="8">
    <source>
        <dbReference type="SAM" id="Phobius"/>
    </source>
</evidence>
<dbReference type="Gene3D" id="2.70.230.10">
    <property type="match status" value="1"/>
</dbReference>
<keyword evidence="3" id="KW-0732">Signal</keyword>
<feature type="domain" description="Herpesvirus glycoprotein D/GG/GX" evidence="9">
    <location>
        <begin position="65"/>
        <end position="189"/>
    </location>
</feature>
<evidence type="ECO:0000259" key="9">
    <source>
        <dbReference type="Pfam" id="PF01537"/>
    </source>
</evidence>
<evidence type="ECO:0000256" key="3">
    <source>
        <dbReference type="ARBA" id="ARBA00022729"/>
    </source>
</evidence>
<evidence type="ECO:0000256" key="1">
    <source>
        <dbReference type="ARBA" id="ARBA00004167"/>
    </source>
</evidence>
<name>A0A2Z2YYR5_9ALPH</name>
<proteinExistence type="predicted"/>
<keyword evidence="5 8" id="KW-0472">Membrane</keyword>
<dbReference type="SUPFAM" id="SSF48726">
    <property type="entry name" value="Immunoglobulin"/>
    <property type="match status" value="1"/>
</dbReference>
<dbReference type="InterPro" id="IPR002896">
    <property type="entry name" value="Herpes_glycop_dom"/>
</dbReference>
<evidence type="ECO:0000256" key="7">
    <source>
        <dbReference type="SAM" id="MobiDB-lite"/>
    </source>
</evidence>
<evidence type="ECO:0000256" key="5">
    <source>
        <dbReference type="ARBA" id="ARBA00023136"/>
    </source>
</evidence>
<feature type="non-terminal residue" evidence="10">
    <location>
        <position position="1"/>
    </location>
</feature>
<accession>A0A2Z2YYR5</accession>
<evidence type="ECO:0000313" key="10">
    <source>
        <dbReference type="EMBL" id="AUO38707.1"/>
    </source>
</evidence>